<keyword evidence="8" id="KW-1185">Reference proteome</keyword>
<keyword evidence="1" id="KW-0805">Transcription regulation</keyword>
<reference evidence="6 8" key="1">
    <citation type="submission" date="2018-07" db="EMBL/GenBank/DDBJ databases">
        <title>Brachybacterium saurashtrense DSM 23186 genome sequence.</title>
        <authorList>
            <person name="Guo L."/>
        </authorList>
    </citation>
    <scope>NUCLEOTIDE SEQUENCE [LARGE SCALE GENOMIC DNA]</scope>
    <source>
        <strain evidence="6 8">DSM 23186</strain>
    </source>
</reference>
<dbReference type="Gene3D" id="1.10.357.10">
    <property type="entry name" value="Tetracycline Repressor, domain 2"/>
    <property type="match status" value="1"/>
</dbReference>
<dbReference type="InterPro" id="IPR001647">
    <property type="entry name" value="HTH_TetR"/>
</dbReference>
<dbReference type="GO" id="GO:0003700">
    <property type="term" value="F:DNA-binding transcription factor activity"/>
    <property type="evidence" value="ECO:0007669"/>
    <property type="project" value="TreeGrafter"/>
</dbReference>
<dbReference type="InterPro" id="IPR050109">
    <property type="entry name" value="HTH-type_TetR-like_transc_reg"/>
</dbReference>
<dbReference type="GO" id="GO:0000976">
    <property type="term" value="F:transcription cis-regulatory region binding"/>
    <property type="evidence" value="ECO:0007669"/>
    <property type="project" value="TreeGrafter"/>
</dbReference>
<feature type="DNA-binding region" description="H-T-H motif" evidence="4">
    <location>
        <begin position="38"/>
        <end position="57"/>
    </location>
</feature>
<evidence type="ECO:0000313" key="8">
    <source>
        <dbReference type="Proteomes" id="UP000254236"/>
    </source>
</evidence>
<keyword evidence="3" id="KW-0804">Transcription</keyword>
<keyword evidence="2 4" id="KW-0238">DNA-binding</keyword>
<dbReference type="PANTHER" id="PTHR30055:SF234">
    <property type="entry name" value="HTH-TYPE TRANSCRIPTIONAL REGULATOR BETI"/>
    <property type="match status" value="1"/>
</dbReference>
<evidence type="ECO:0000256" key="3">
    <source>
        <dbReference type="ARBA" id="ARBA00023163"/>
    </source>
</evidence>
<evidence type="ECO:0000256" key="2">
    <source>
        <dbReference type="ARBA" id="ARBA00023125"/>
    </source>
</evidence>
<evidence type="ECO:0000313" key="7">
    <source>
        <dbReference type="EMBL" id="RRR24705.1"/>
    </source>
</evidence>
<sequence>MTELPDPLSRRDSQRRTRTALVAAARQVFSEDGYHAAGLARIARVAGYSKGAVYSNFDGKSALFLAVLDENLELADADPHHDPFDRVAEPDSTGRSIAEGEGYPQHATQGFALATLEFIASAARDETLAPQLHKRMRRLLDRYETVARDSRADHETLTTAQVGSLLAALDQGTGLLLLAGDVLPDRAIFTAGVRRLLDPARAADEDGRAEDHRAR</sequence>
<protein>
    <submittedName>
        <fullName evidence="7">TetR/AcrR family transcriptional regulator</fullName>
    </submittedName>
</protein>
<dbReference type="RefSeq" id="WP_115413436.1">
    <property type="nucleotide sequence ID" value="NZ_CP031356.1"/>
</dbReference>
<dbReference type="PRINTS" id="PR00455">
    <property type="entry name" value="HTHTETR"/>
</dbReference>
<dbReference type="KEGG" id="bsau:DWV08_08750"/>
<evidence type="ECO:0000313" key="6">
    <source>
        <dbReference type="EMBL" id="AXK45688.1"/>
    </source>
</evidence>
<evidence type="ECO:0000259" key="5">
    <source>
        <dbReference type="PROSITE" id="PS50977"/>
    </source>
</evidence>
<accession>A0A345YP36</accession>
<feature type="domain" description="HTH tetR-type" evidence="5">
    <location>
        <begin position="15"/>
        <end position="75"/>
    </location>
</feature>
<evidence type="ECO:0000256" key="4">
    <source>
        <dbReference type="PROSITE-ProRule" id="PRU00335"/>
    </source>
</evidence>
<dbReference type="PANTHER" id="PTHR30055">
    <property type="entry name" value="HTH-TYPE TRANSCRIPTIONAL REGULATOR RUTR"/>
    <property type="match status" value="1"/>
</dbReference>
<reference evidence="7 9" key="2">
    <citation type="submission" date="2018-08" db="EMBL/GenBank/DDBJ databases">
        <title>Brachybacterium saurashtrense DSM 23186.</title>
        <authorList>
            <person name="Li Y."/>
        </authorList>
    </citation>
    <scope>NUCLEOTIDE SEQUENCE [LARGE SCALE GENOMIC DNA]</scope>
    <source>
        <strain evidence="7 9">DSM 23186</strain>
    </source>
</reference>
<dbReference type="AlphaFoldDB" id="A0A345YP36"/>
<proteinExistence type="predicted"/>
<evidence type="ECO:0000313" key="9">
    <source>
        <dbReference type="Proteomes" id="UP000282185"/>
    </source>
</evidence>
<evidence type="ECO:0000256" key="1">
    <source>
        <dbReference type="ARBA" id="ARBA00023015"/>
    </source>
</evidence>
<dbReference type="Proteomes" id="UP000254236">
    <property type="component" value="Chromosome"/>
</dbReference>
<organism evidence="7 9">
    <name type="scientific">Brachybacterium saurashtrense</name>
    <dbReference type="NCBI Taxonomy" id="556288"/>
    <lineage>
        <taxon>Bacteria</taxon>
        <taxon>Bacillati</taxon>
        <taxon>Actinomycetota</taxon>
        <taxon>Actinomycetes</taxon>
        <taxon>Micrococcales</taxon>
        <taxon>Dermabacteraceae</taxon>
        <taxon>Brachybacterium</taxon>
    </lineage>
</organism>
<dbReference type="PROSITE" id="PS50977">
    <property type="entry name" value="HTH_TETR_2"/>
    <property type="match status" value="1"/>
</dbReference>
<gene>
    <name evidence="6" type="ORF">DWV08_08750</name>
    <name evidence="7" type="ORF">DXU92_00495</name>
</gene>
<dbReference type="OrthoDB" id="7252896at2"/>
<dbReference type="Proteomes" id="UP000282185">
    <property type="component" value="Unassembled WGS sequence"/>
</dbReference>
<dbReference type="SUPFAM" id="SSF46689">
    <property type="entry name" value="Homeodomain-like"/>
    <property type="match status" value="1"/>
</dbReference>
<name>A0A345YP36_9MICO</name>
<dbReference type="EMBL" id="QSWH01000001">
    <property type="protein sequence ID" value="RRR24705.1"/>
    <property type="molecule type" value="Genomic_DNA"/>
</dbReference>
<dbReference type="InterPro" id="IPR009057">
    <property type="entry name" value="Homeodomain-like_sf"/>
</dbReference>
<dbReference type="EMBL" id="CP031356">
    <property type="protein sequence ID" value="AXK45688.1"/>
    <property type="molecule type" value="Genomic_DNA"/>
</dbReference>
<dbReference type="Pfam" id="PF00440">
    <property type="entry name" value="TetR_N"/>
    <property type="match status" value="1"/>
</dbReference>